<feature type="domain" description="Transposase IS204/IS1001/IS1096/IS1165 zinc-finger" evidence="2">
    <location>
        <begin position="34"/>
        <end position="77"/>
    </location>
</feature>
<protein>
    <submittedName>
        <fullName evidence="3">Transposase</fullName>
    </submittedName>
</protein>
<evidence type="ECO:0000259" key="1">
    <source>
        <dbReference type="Pfam" id="PF01610"/>
    </source>
</evidence>
<dbReference type="InterPro" id="IPR002560">
    <property type="entry name" value="Transposase_DDE"/>
</dbReference>
<feature type="domain" description="Transposase IS204/IS1001/IS1096/IS1165 DDE" evidence="1">
    <location>
        <begin position="148"/>
        <end position="380"/>
    </location>
</feature>
<reference evidence="3 4" key="1">
    <citation type="journal article" date="2015" name="Stand. Genomic Sci.">
        <title>Genomic information of the arsenic-resistant bacterium Lysobacter arseniciresistens type strain ZS79(T) and comparison of Lysobacter draft genomes.</title>
        <authorList>
            <person name="Liu L."/>
            <person name="Zhang S."/>
            <person name="Luo M."/>
            <person name="Wang G."/>
        </authorList>
    </citation>
    <scope>NUCLEOTIDE SEQUENCE [LARGE SCALE GENOMIC DNA]</scope>
    <source>
        <strain evidence="3 4">ZS79</strain>
    </source>
</reference>
<evidence type="ECO:0000313" key="3">
    <source>
        <dbReference type="EMBL" id="KGM52660.1"/>
    </source>
</evidence>
<name>A0A0A0ER08_9GAMM</name>
<dbReference type="OrthoDB" id="5289059at2"/>
<dbReference type="Pfam" id="PF14690">
    <property type="entry name" value="Zn_ribbon_ISL3"/>
    <property type="match status" value="1"/>
</dbReference>
<gene>
    <name evidence="3" type="ORF">N799_12910</name>
</gene>
<proteinExistence type="predicted"/>
<dbReference type="EMBL" id="AVPT01000059">
    <property type="protein sequence ID" value="KGM52660.1"/>
    <property type="molecule type" value="Genomic_DNA"/>
</dbReference>
<comment type="caution">
    <text evidence="3">The sequence shown here is derived from an EMBL/GenBank/DDBJ whole genome shotgun (WGS) entry which is preliminary data.</text>
</comment>
<dbReference type="RefSeq" id="WP_019183731.1">
    <property type="nucleotide sequence ID" value="NZ_AVPT01000059.1"/>
</dbReference>
<evidence type="ECO:0000259" key="2">
    <source>
        <dbReference type="Pfam" id="PF14690"/>
    </source>
</evidence>
<dbReference type="InterPro" id="IPR047951">
    <property type="entry name" value="Transpos_ISL3"/>
</dbReference>
<dbReference type="eggNOG" id="COG3464">
    <property type="taxonomic scope" value="Bacteria"/>
</dbReference>
<dbReference type="AlphaFoldDB" id="A0A0A0ER08"/>
<accession>A0A0A0ER08</accession>
<organism evidence="3 4">
    <name type="scientific">Lysobacter arseniciresistens ZS79</name>
    <dbReference type="NCBI Taxonomy" id="913325"/>
    <lineage>
        <taxon>Bacteria</taxon>
        <taxon>Pseudomonadati</taxon>
        <taxon>Pseudomonadota</taxon>
        <taxon>Gammaproteobacteria</taxon>
        <taxon>Lysobacterales</taxon>
        <taxon>Lysobacteraceae</taxon>
        <taxon>Novilysobacter</taxon>
    </lineage>
</organism>
<dbReference type="NCBIfam" id="NF033550">
    <property type="entry name" value="transpos_ISL3"/>
    <property type="match status" value="1"/>
</dbReference>
<keyword evidence="4" id="KW-1185">Reference proteome</keyword>
<dbReference type="Proteomes" id="UP000029989">
    <property type="component" value="Unassembled WGS sequence"/>
</dbReference>
<sequence length="446" mass="52227">MTDFLQLRSLKTLEILTSEDSYVVKAEGVNQWVTCPLCKTGRLHGHGSQEQSFQDTPTHGKPVVIFIQRRRYRCTSCTKTLFEPVADLDGKRQATARLVRYIRDQSFSKTFAALAREVAVDEKTVRHVFDDFIEEVEAKTQFRTPRVLGIDELKIIGQYRAMITNVERKTVFDIRPSRAKAELMPYFRDLRDKDSVEWVAMDMYHVYRQVVRATLPQARIVVDRFHIQRMANDALEKLRKRIRKDLSTRQRLKLKDERFLLLKRQHDLTGRDMDRMREWFQQFPLLSEAHALKEGFLSIWDQKTRPAAEAACAKWQANIPTELAATFKDLTTAVHNWHDEIFAYFEQPITNAYTESVNRVAKDMNRMGRGYSFEVLRARMLYDKKARKDGSVIETVLVDDDDPMTTDFVFQRMTTAATRKKKITRVVEYGPYLPTLARLLEEGYFE</sequence>
<evidence type="ECO:0000313" key="4">
    <source>
        <dbReference type="Proteomes" id="UP000029989"/>
    </source>
</evidence>
<dbReference type="STRING" id="913325.N799_12910"/>
<dbReference type="PANTHER" id="PTHR33498:SF1">
    <property type="entry name" value="TRANSPOSASE FOR INSERTION SEQUENCE ELEMENT IS1557"/>
    <property type="match status" value="1"/>
</dbReference>
<dbReference type="PANTHER" id="PTHR33498">
    <property type="entry name" value="TRANSPOSASE FOR INSERTION SEQUENCE ELEMENT IS1557"/>
    <property type="match status" value="1"/>
</dbReference>
<dbReference type="Pfam" id="PF01610">
    <property type="entry name" value="DDE_Tnp_ISL3"/>
    <property type="match status" value="1"/>
</dbReference>
<dbReference type="InterPro" id="IPR029261">
    <property type="entry name" value="Transposase_Znf"/>
</dbReference>